<evidence type="ECO:0000256" key="1">
    <source>
        <dbReference type="ARBA" id="ARBA00004123"/>
    </source>
</evidence>
<protein>
    <recommendedName>
        <fullName evidence="9">BZIP domain-containing protein</fullName>
    </recommendedName>
</protein>
<dbReference type="CDD" id="cd14702">
    <property type="entry name" value="bZIP_plant_GBF1"/>
    <property type="match status" value="1"/>
</dbReference>
<keyword evidence="3" id="KW-0805">Transcription regulation</keyword>
<sequence>MAKGAAIENPNPRFGGSSSRPMAEMELDAALALAEMAKMEEESGGRNSKMRTDDGGSPDLIDTISSKSKHALVDDDPQDSEVSAAVEEERVKVEQNSELSTSKVSCPISQMSSFARRTKQNMTEAEKEARRIRRVLANRESARQTIRRRQAVREELTKRVADLSLDNENMKREKELIMKEYLSLKDRNKELKKQMAKTTKREVEVGVEINSSQLETSPSTELSLLTSSKPAFTPYVRSSQPVLVSSETTGCYEEGNPCQASPVANLYVPAHDSWFYPLHHHTSQNGRPSSHSHNDQDADSITQCCWTRTNADCIHERSKPGVPLTATTCIEERTTTGINLEELPVECDERDQDVATCLPAYVVPNPSSSGEGGLLVDAKVEEMEIPVPERGQVTFVQSHEASIDLAAAAAAEARKRRRELKKLKFVHTRQIRLHS</sequence>
<feature type="domain" description="BZIP" evidence="9">
    <location>
        <begin position="128"/>
        <end position="191"/>
    </location>
</feature>
<accession>A0AAX6DFE9</accession>
<comment type="caution">
    <text evidence="10">The sequence shown here is derived from an EMBL/GenBank/DDBJ whole genome shotgun (WGS) entry which is preliminary data.</text>
</comment>
<comment type="subcellular location">
    <subcellularLocation>
        <location evidence="1">Nucleus</location>
    </subcellularLocation>
</comment>
<evidence type="ECO:0000256" key="6">
    <source>
        <dbReference type="ARBA" id="ARBA00023242"/>
    </source>
</evidence>
<evidence type="ECO:0000256" key="4">
    <source>
        <dbReference type="ARBA" id="ARBA00023125"/>
    </source>
</evidence>
<dbReference type="AlphaFoldDB" id="A0AAX6DFE9"/>
<evidence type="ECO:0000259" key="9">
    <source>
        <dbReference type="PROSITE" id="PS50217"/>
    </source>
</evidence>
<dbReference type="GO" id="GO:0003700">
    <property type="term" value="F:DNA-binding transcription factor activity"/>
    <property type="evidence" value="ECO:0007669"/>
    <property type="project" value="InterPro"/>
</dbReference>
<dbReference type="PROSITE" id="PS50217">
    <property type="entry name" value="BZIP"/>
    <property type="match status" value="1"/>
</dbReference>
<dbReference type="Proteomes" id="UP001140949">
    <property type="component" value="Unassembled WGS sequence"/>
</dbReference>
<dbReference type="InterPro" id="IPR045314">
    <property type="entry name" value="bZIP_plant_GBF1"/>
</dbReference>
<keyword evidence="4" id="KW-0238">DNA-binding</keyword>
<dbReference type="PANTHER" id="PTHR45967">
    <property type="entry name" value="G-BOX-BINDING FACTOR 3-RELATED"/>
    <property type="match status" value="1"/>
</dbReference>
<evidence type="ECO:0000313" key="11">
    <source>
        <dbReference type="Proteomes" id="UP001140949"/>
    </source>
</evidence>
<evidence type="ECO:0000256" key="5">
    <source>
        <dbReference type="ARBA" id="ARBA00023163"/>
    </source>
</evidence>
<feature type="region of interest" description="Disordered" evidence="8">
    <location>
        <begin position="1"/>
        <end position="25"/>
    </location>
</feature>
<dbReference type="SMART" id="SM00338">
    <property type="entry name" value="BRLZ"/>
    <property type="match status" value="1"/>
</dbReference>
<keyword evidence="7" id="KW-0175">Coiled coil</keyword>
<feature type="compositionally biased region" description="Basic and acidic residues" evidence="8">
    <location>
        <begin position="37"/>
        <end position="54"/>
    </location>
</feature>
<name>A0AAX6DFE9_IRIPA</name>
<dbReference type="InterPro" id="IPR046347">
    <property type="entry name" value="bZIP_sf"/>
</dbReference>
<keyword evidence="6" id="KW-0539">Nucleus</keyword>
<dbReference type="InterPro" id="IPR044827">
    <property type="entry name" value="GBF-like"/>
</dbReference>
<organism evidence="10 11">
    <name type="scientific">Iris pallida</name>
    <name type="common">Sweet iris</name>
    <dbReference type="NCBI Taxonomy" id="29817"/>
    <lineage>
        <taxon>Eukaryota</taxon>
        <taxon>Viridiplantae</taxon>
        <taxon>Streptophyta</taxon>
        <taxon>Embryophyta</taxon>
        <taxon>Tracheophyta</taxon>
        <taxon>Spermatophyta</taxon>
        <taxon>Magnoliopsida</taxon>
        <taxon>Liliopsida</taxon>
        <taxon>Asparagales</taxon>
        <taxon>Iridaceae</taxon>
        <taxon>Iridoideae</taxon>
        <taxon>Irideae</taxon>
        <taxon>Iris</taxon>
    </lineage>
</organism>
<dbReference type="GO" id="GO:0043565">
    <property type="term" value="F:sequence-specific DNA binding"/>
    <property type="evidence" value="ECO:0007669"/>
    <property type="project" value="InterPro"/>
</dbReference>
<evidence type="ECO:0000256" key="8">
    <source>
        <dbReference type="SAM" id="MobiDB-lite"/>
    </source>
</evidence>
<reference evidence="10" key="1">
    <citation type="journal article" date="2023" name="GigaByte">
        <title>Genome assembly of the bearded iris, Iris pallida Lam.</title>
        <authorList>
            <person name="Bruccoleri R.E."/>
            <person name="Oakeley E.J."/>
            <person name="Faust A.M.E."/>
            <person name="Altorfer M."/>
            <person name="Dessus-Babus S."/>
            <person name="Burckhardt D."/>
            <person name="Oertli M."/>
            <person name="Naumann U."/>
            <person name="Petersen F."/>
            <person name="Wong J."/>
        </authorList>
    </citation>
    <scope>NUCLEOTIDE SEQUENCE</scope>
    <source>
        <strain evidence="10">GSM-AAB239-AS_SAM_17_03QT</strain>
    </source>
</reference>
<feature type="region of interest" description="Disordered" evidence="8">
    <location>
        <begin position="37"/>
        <end position="84"/>
    </location>
</feature>
<feature type="coiled-coil region" evidence="7">
    <location>
        <begin position="115"/>
        <end position="201"/>
    </location>
</feature>
<evidence type="ECO:0000256" key="2">
    <source>
        <dbReference type="ARBA" id="ARBA00007163"/>
    </source>
</evidence>
<dbReference type="PANTHER" id="PTHR45967:SF28">
    <property type="entry name" value="BASIC-LEUCINE ZIPPER (BZIP) TRANSCRIPTION FACTOR FAMILY PROTEIN"/>
    <property type="match status" value="1"/>
</dbReference>
<dbReference type="GO" id="GO:0005634">
    <property type="term" value="C:nucleus"/>
    <property type="evidence" value="ECO:0007669"/>
    <property type="project" value="UniProtKB-SubCell"/>
</dbReference>
<evidence type="ECO:0000313" key="10">
    <source>
        <dbReference type="EMBL" id="KAJ6790500.1"/>
    </source>
</evidence>
<dbReference type="SUPFAM" id="SSF57959">
    <property type="entry name" value="Leucine zipper domain"/>
    <property type="match status" value="1"/>
</dbReference>
<evidence type="ECO:0000256" key="7">
    <source>
        <dbReference type="SAM" id="Coils"/>
    </source>
</evidence>
<dbReference type="Pfam" id="PF00170">
    <property type="entry name" value="bZIP_1"/>
    <property type="match status" value="1"/>
</dbReference>
<proteinExistence type="inferred from homology"/>
<keyword evidence="11" id="KW-1185">Reference proteome</keyword>
<evidence type="ECO:0000256" key="3">
    <source>
        <dbReference type="ARBA" id="ARBA00023015"/>
    </source>
</evidence>
<keyword evidence="5" id="KW-0804">Transcription</keyword>
<comment type="similarity">
    <text evidence="2">Belongs to the bZIP family.</text>
</comment>
<reference evidence="10" key="2">
    <citation type="submission" date="2023-04" db="EMBL/GenBank/DDBJ databases">
        <authorList>
            <person name="Bruccoleri R.E."/>
            <person name="Oakeley E.J."/>
            <person name="Faust A.-M."/>
            <person name="Dessus-Babus S."/>
            <person name="Altorfer M."/>
            <person name="Burckhardt D."/>
            <person name="Oertli M."/>
            <person name="Naumann U."/>
            <person name="Petersen F."/>
            <person name="Wong J."/>
        </authorList>
    </citation>
    <scope>NUCLEOTIDE SEQUENCE</scope>
    <source>
        <strain evidence="10">GSM-AAB239-AS_SAM_17_03QT</strain>
        <tissue evidence="10">Leaf</tissue>
    </source>
</reference>
<dbReference type="EMBL" id="JANAVB010045219">
    <property type="protein sequence ID" value="KAJ6790500.1"/>
    <property type="molecule type" value="Genomic_DNA"/>
</dbReference>
<gene>
    <name evidence="10" type="ORF">M6B38_248825</name>
</gene>
<dbReference type="InterPro" id="IPR004827">
    <property type="entry name" value="bZIP"/>
</dbReference>